<dbReference type="EMBL" id="WSTA01000052">
    <property type="protein sequence ID" value="MWB99230.1"/>
    <property type="molecule type" value="Genomic_DNA"/>
</dbReference>
<dbReference type="SUPFAM" id="SSF53335">
    <property type="entry name" value="S-adenosyl-L-methionine-dependent methyltransferases"/>
    <property type="match status" value="1"/>
</dbReference>
<sequence length="240" mass="26023">MAPRALLRWSVVEPSIRAISPERVVEFGCGQGAFGARVAVGRDYLGVEPDPRSAGRAAAAIEPAGGRVVNGFPSEVDLGDPADLVCAFEVLEHIEDDAAALDEWITAVRPGGRVMISVPAYADRFGPSDVRSGHFRRYDPDHLRRLFERAGLVDVDVVVYAWPLGYLLEAVRNRRDRRFLDENPSDIEELTAASGRTGQPGSRWLGLAIRIGTAPFVLLQALNRRTGTGLVAVGTRPVAE</sequence>
<keyword evidence="2" id="KW-1185">Reference proteome</keyword>
<dbReference type="AlphaFoldDB" id="A0A6I4NXY6"/>
<dbReference type="GO" id="GO:0008168">
    <property type="term" value="F:methyltransferase activity"/>
    <property type="evidence" value="ECO:0007669"/>
    <property type="project" value="UniProtKB-KW"/>
</dbReference>
<protein>
    <submittedName>
        <fullName evidence="1">Methyltransferase domain-containing protein</fullName>
    </submittedName>
</protein>
<dbReference type="InterPro" id="IPR029063">
    <property type="entry name" value="SAM-dependent_MTases_sf"/>
</dbReference>
<dbReference type="CDD" id="cd02440">
    <property type="entry name" value="AdoMet_MTases"/>
    <property type="match status" value="1"/>
</dbReference>
<comment type="caution">
    <text evidence="1">The sequence shown here is derived from an EMBL/GenBank/DDBJ whole genome shotgun (WGS) entry which is preliminary data.</text>
</comment>
<dbReference type="GO" id="GO:0032259">
    <property type="term" value="P:methylation"/>
    <property type="evidence" value="ECO:0007669"/>
    <property type="project" value="UniProtKB-KW"/>
</dbReference>
<keyword evidence="1" id="KW-0489">Methyltransferase</keyword>
<accession>A0A6I4NXY6</accession>
<reference evidence="1 2" key="1">
    <citation type="submission" date="2019-12" db="EMBL/GenBank/DDBJ databases">
        <authorList>
            <person name="Kim Y.S."/>
        </authorList>
    </citation>
    <scope>NUCLEOTIDE SEQUENCE [LARGE SCALE GENOMIC DNA]</scope>
    <source>
        <strain evidence="1 2">MMS17-SY077</strain>
    </source>
</reference>
<dbReference type="Proteomes" id="UP000438182">
    <property type="component" value="Unassembled WGS sequence"/>
</dbReference>
<evidence type="ECO:0000313" key="2">
    <source>
        <dbReference type="Proteomes" id="UP000438182"/>
    </source>
</evidence>
<keyword evidence="1" id="KW-0808">Transferase</keyword>
<dbReference type="Gene3D" id="3.40.50.150">
    <property type="entry name" value="Vaccinia Virus protein VP39"/>
    <property type="match status" value="1"/>
</dbReference>
<gene>
    <name evidence="1" type="ORF">GB864_11820</name>
</gene>
<dbReference type="PANTHER" id="PTHR43861">
    <property type="entry name" value="TRANS-ACONITATE 2-METHYLTRANSFERASE-RELATED"/>
    <property type="match status" value="1"/>
</dbReference>
<evidence type="ECO:0000313" key="1">
    <source>
        <dbReference type="EMBL" id="MWB99230.1"/>
    </source>
</evidence>
<organism evidence="1 2">
    <name type="scientific">Agromyces seonyuensis</name>
    <dbReference type="NCBI Taxonomy" id="2662446"/>
    <lineage>
        <taxon>Bacteria</taxon>
        <taxon>Bacillati</taxon>
        <taxon>Actinomycetota</taxon>
        <taxon>Actinomycetes</taxon>
        <taxon>Micrococcales</taxon>
        <taxon>Microbacteriaceae</taxon>
        <taxon>Agromyces</taxon>
    </lineage>
</organism>
<dbReference type="Pfam" id="PF13489">
    <property type="entry name" value="Methyltransf_23"/>
    <property type="match status" value="1"/>
</dbReference>
<name>A0A6I4NXY6_9MICO</name>
<proteinExistence type="predicted"/>